<dbReference type="InterPro" id="IPR051677">
    <property type="entry name" value="AfsR-DnrI-RedD_regulator"/>
</dbReference>
<evidence type="ECO:0000259" key="1">
    <source>
        <dbReference type="SMART" id="SM01043"/>
    </source>
</evidence>
<proteinExistence type="predicted"/>
<organism evidence="2 3">
    <name type="scientific">Pseudonocardia kunmingensis</name>
    <dbReference type="NCBI Taxonomy" id="630975"/>
    <lineage>
        <taxon>Bacteria</taxon>
        <taxon>Bacillati</taxon>
        <taxon>Actinomycetota</taxon>
        <taxon>Actinomycetes</taxon>
        <taxon>Pseudonocardiales</taxon>
        <taxon>Pseudonocardiaceae</taxon>
        <taxon>Pseudonocardia</taxon>
    </lineage>
</organism>
<dbReference type="Proteomes" id="UP000315677">
    <property type="component" value="Unassembled WGS sequence"/>
</dbReference>
<evidence type="ECO:0000313" key="2">
    <source>
        <dbReference type="EMBL" id="TQM03790.1"/>
    </source>
</evidence>
<dbReference type="RefSeq" id="WP_142060694.1">
    <property type="nucleotide sequence ID" value="NZ_VFPA01000005.1"/>
</dbReference>
<dbReference type="OrthoDB" id="5509004at2"/>
<keyword evidence="3" id="KW-1185">Reference proteome</keyword>
<dbReference type="InterPro" id="IPR005158">
    <property type="entry name" value="BTAD"/>
</dbReference>
<dbReference type="Gene3D" id="1.10.10.10">
    <property type="entry name" value="Winged helix-like DNA-binding domain superfamily/Winged helix DNA-binding domain"/>
    <property type="match status" value="1"/>
</dbReference>
<gene>
    <name evidence="2" type="ORF">FB558_6815</name>
</gene>
<protein>
    <submittedName>
        <fullName evidence="2">Transcriptional regulator</fullName>
    </submittedName>
</protein>
<comment type="caution">
    <text evidence="2">The sequence shown here is derived from an EMBL/GenBank/DDBJ whole genome shotgun (WGS) entry which is preliminary data.</text>
</comment>
<dbReference type="PANTHER" id="PTHR35807">
    <property type="entry name" value="TRANSCRIPTIONAL REGULATOR REDD-RELATED"/>
    <property type="match status" value="1"/>
</dbReference>
<accession>A0A543D376</accession>
<dbReference type="Pfam" id="PF03704">
    <property type="entry name" value="BTAD"/>
    <property type="match status" value="1"/>
</dbReference>
<feature type="domain" description="Bacterial transcriptional activator" evidence="1">
    <location>
        <begin position="108"/>
        <end position="223"/>
    </location>
</feature>
<dbReference type="Gene3D" id="1.25.40.10">
    <property type="entry name" value="Tetratricopeptide repeat domain"/>
    <property type="match status" value="1"/>
</dbReference>
<name>A0A543D376_9PSEU</name>
<dbReference type="InterPro" id="IPR011990">
    <property type="entry name" value="TPR-like_helical_dom_sf"/>
</dbReference>
<dbReference type="EMBL" id="VFPA01000005">
    <property type="protein sequence ID" value="TQM03790.1"/>
    <property type="molecule type" value="Genomic_DNA"/>
</dbReference>
<dbReference type="InterPro" id="IPR036388">
    <property type="entry name" value="WH-like_DNA-bd_sf"/>
</dbReference>
<dbReference type="SUPFAM" id="SSF48452">
    <property type="entry name" value="TPR-like"/>
    <property type="match status" value="1"/>
</dbReference>
<dbReference type="AlphaFoldDB" id="A0A543D376"/>
<evidence type="ECO:0000313" key="3">
    <source>
        <dbReference type="Proteomes" id="UP000315677"/>
    </source>
</evidence>
<reference evidence="2 3" key="1">
    <citation type="submission" date="2019-06" db="EMBL/GenBank/DDBJ databases">
        <title>Sequencing the genomes of 1000 actinobacteria strains.</title>
        <authorList>
            <person name="Klenk H.-P."/>
        </authorList>
    </citation>
    <scope>NUCLEOTIDE SEQUENCE [LARGE SCALE GENOMIC DNA]</scope>
    <source>
        <strain evidence="2 3">DSM 45301</strain>
    </source>
</reference>
<sequence length="288" mass="30267">MSDDQRRSRTTQAHGGALHQVRVLGSFTLTTDGTTVPLGVDSRRLVAYLAVHPRPQERTALATDLWPGVPATAALRLLDEAAAGVGVPALFSDGDLTGPLSLAADVHVDLADALGLVRALPEIPATDSPDIALLSADILPGWTAAWIAVERERFRQLRLHALEERSLRLSAAGRYEEAVAMAQGAVQAAPSRESARRTLIEVHLAEGNIAAAVAAYDDYQELLRSSVGPASSGLEALFPPSPAWPLLRARHPMPRSAVQLPGLRSVRGAGGGARRLVAGGSVPGTARP</sequence>
<dbReference type="SMART" id="SM01043">
    <property type="entry name" value="BTAD"/>
    <property type="match status" value="1"/>
</dbReference>